<evidence type="ECO:0000313" key="2">
    <source>
        <dbReference type="EMBL" id="KAF9148541.1"/>
    </source>
</evidence>
<feature type="region of interest" description="Disordered" evidence="1">
    <location>
        <begin position="868"/>
        <end position="897"/>
    </location>
</feature>
<feature type="compositionally biased region" description="Polar residues" evidence="1">
    <location>
        <begin position="1"/>
        <end position="12"/>
    </location>
</feature>
<feature type="compositionally biased region" description="Acidic residues" evidence="1">
    <location>
        <begin position="200"/>
        <end position="210"/>
    </location>
</feature>
<dbReference type="AlphaFoldDB" id="A0A9P5RV17"/>
<feature type="compositionally biased region" description="Gly residues" evidence="1">
    <location>
        <begin position="111"/>
        <end position="120"/>
    </location>
</feature>
<feature type="region of interest" description="Disordered" evidence="1">
    <location>
        <begin position="451"/>
        <end position="570"/>
    </location>
</feature>
<feature type="compositionally biased region" description="Low complexity" evidence="1">
    <location>
        <begin position="272"/>
        <end position="281"/>
    </location>
</feature>
<comment type="caution">
    <text evidence="2">The sequence shown here is derived from an EMBL/GenBank/DDBJ whole genome shotgun (WGS) entry which is preliminary data.</text>
</comment>
<keyword evidence="3" id="KW-1185">Reference proteome</keyword>
<dbReference type="EMBL" id="JAAAUQ010000644">
    <property type="protein sequence ID" value="KAF9148541.1"/>
    <property type="molecule type" value="Genomic_DNA"/>
</dbReference>
<feature type="compositionally biased region" description="Low complexity" evidence="1">
    <location>
        <begin position="868"/>
        <end position="880"/>
    </location>
</feature>
<sequence>MSVLTSPTSPTQLHPPPLNMATKPKRSVSFMNHATVTDIADNTTASDKSNITVVLTGAPGNVNRSSFRPGRRPGYVRKGPVQSDSDADSDSADDIVENEDEDDEYEDGKKVNGGGGGIRNGIGAFSPKPVAVAGATVGGGVSGVVRPGQNYVRRAPVNSDTESDEEKADDEPTRSATATTTTAAVPIPASTVALTHSNTTEEEEENSDTDNEGKASGVGGLVKSMAQTRIAGPGQNYVRKAPVNSDSEDDDSDDDKHKPATRSTPAVNSPAPQQQQQQQPPNSGGSIHNRHLNTALGATGLGGSSAPHSRTSSYDPYAAAAAGIVGGGIGGMSTALASPRSGPIATSPYSHNPYTPPATTLGMTISNTSNSSLGNLSSNSSNPHLASTLGSASSQAAAASLANSMAIYQQQQQEMMMIMQQQQLQIATMQQQQQAYQLLVYQQQQQHQQQLQAVHQHHSRAASANGSVHTVDNIKVNTPPADSDDDVPLGEKQNQLPQLPQLPSLPQFSSLMGMGSSSSLSSSLTSSSSPTTAATTITPASPNTCSPRLSVQQSPLQHNRQLSTSSVHSLVNNGGAGGAYLHQPISSSPLNPATSNASISASLLGGQHQVYSGGHSHNQTSSQPRLSDFIEEEQERLIREQHLQATAAALGGHSVTTPPTSFSGGTSLLTSSFPAGYRGSVASVMSLQQASGIDRGSMTSLHSTGSNGSGGSGGSGGAGGQHRPSGSRDSFLPHMGPTLIQQQQYLTQPHQYHLQQQSQHHFLPYQPSTLIHVEAKPPPPSAGLVGAISAMERDKKLAKAHGTNQLQFQHQQHQQQMMMNVEKERWLQEQRRLAWEAGQFPQQQFQQQQFVQQGQQVYFQQQPMMMQVPMQQQQQQQQPGWTSADEEDDDRPLGAAH</sequence>
<reference evidence="2" key="1">
    <citation type="journal article" date="2020" name="Fungal Divers.">
        <title>Resolving the Mortierellaceae phylogeny through synthesis of multi-gene phylogenetics and phylogenomics.</title>
        <authorList>
            <person name="Vandepol N."/>
            <person name="Liber J."/>
            <person name="Desiro A."/>
            <person name="Na H."/>
            <person name="Kennedy M."/>
            <person name="Barry K."/>
            <person name="Grigoriev I.V."/>
            <person name="Miller A.N."/>
            <person name="O'Donnell K."/>
            <person name="Stajich J.E."/>
            <person name="Bonito G."/>
        </authorList>
    </citation>
    <scope>NUCLEOTIDE SEQUENCE</scope>
    <source>
        <strain evidence="2">NRRL 6426</strain>
    </source>
</reference>
<feature type="compositionally biased region" description="Polar residues" evidence="1">
    <location>
        <begin position="543"/>
        <end position="570"/>
    </location>
</feature>
<feature type="region of interest" description="Disordered" evidence="1">
    <location>
        <begin position="57"/>
        <end position="312"/>
    </location>
</feature>
<dbReference type="Proteomes" id="UP000748756">
    <property type="component" value="Unassembled WGS sequence"/>
</dbReference>
<feature type="compositionally biased region" description="Gly residues" evidence="1">
    <location>
        <begin position="707"/>
        <end position="720"/>
    </location>
</feature>
<protein>
    <submittedName>
        <fullName evidence="2">Uncharacterized protein</fullName>
    </submittedName>
</protein>
<feature type="compositionally biased region" description="Low complexity" evidence="1">
    <location>
        <begin position="175"/>
        <end position="193"/>
    </location>
</feature>
<feature type="region of interest" description="Disordered" evidence="1">
    <location>
        <begin position="1"/>
        <end position="23"/>
    </location>
</feature>
<accession>A0A9P5RV17</accession>
<feature type="compositionally biased region" description="Polar residues" evidence="1">
    <location>
        <begin position="261"/>
        <end position="271"/>
    </location>
</feature>
<proteinExistence type="predicted"/>
<feature type="compositionally biased region" description="Polar residues" evidence="1">
    <location>
        <begin position="347"/>
        <end position="365"/>
    </location>
</feature>
<gene>
    <name evidence="2" type="ORF">BG015_009721</name>
</gene>
<feature type="compositionally biased region" description="Polar residues" evidence="1">
    <location>
        <begin position="693"/>
        <end position="702"/>
    </location>
</feature>
<feature type="region of interest" description="Disordered" evidence="1">
    <location>
        <begin position="347"/>
        <end position="366"/>
    </location>
</feature>
<organism evidence="2 3">
    <name type="scientific">Linnemannia schmuckeri</name>
    <dbReference type="NCBI Taxonomy" id="64567"/>
    <lineage>
        <taxon>Eukaryota</taxon>
        <taxon>Fungi</taxon>
        <taxon>Fungi incertae sedis</taxon>
        <taxon>Mucoromycota</taxon>
        <taxon>Mortierellomycotina</taxon>
        <taxon>Mortierellomycetes</taxon>
        <taxon>Mortierellales</taxon>
        <taxon>Mortierellaceae</taxon>
        <taxon>Linnemannia</taxon>
    </lineage>
</organism>
<feature type="region of interest" description="Disordered" evidence="1">
    <location>
        <begin position="693"/>
        <end position="734"/>
    </location>
</feature>
<evidence type="ECO:0000256" key="1">
    <source>
        <dbReference type="SAM" id="MobiDB-lite"/>
    </source>
</evidence>
<name>A0A9P5RV17_9FUNG</name>
<feature type="compositionally biased region" description="Low complexity" evidence="1">
    <location>
        <begin position="495"/>
        <end position="542"/>
    </location>
</feature>
<feature type="compositionally biased region" description="Acidic residues" evidence="1">
    <location>
        <begin position="85"/>
        <end position="106"/>
    </location>
</feature>
<evidence type="ECO:0000313" key="3">
    <source>
        <dbReference type="Proteomes" id="UP000748756"/>
    </source>
</evidence>
<dbReference type="OrthoDB" id="2422891at2759"/>